<organism evidence="3 4">
    <name type="scientific">Eleusine coracana subsp. coracana</name>
    <dbReference type="NCBI Taxonomy" id="191504"/>
    <lineage>
        <taxon>Eukaryota</taxon>
        <taxon>Viridiplantae</taxon>
        <taxon>Streptophyta</taxon>
        <taxon>Embryophyta</taxon>
        <taxon>Tracheophyta</taxon>
        <taxon>Spermatophyta</taxon>
        <taxon>Magnoliopsida</taxon>
        <taxon>Liliopsida</taxon>
        <taxon>Poales</taxon>
        <taxon>Poaceae</taxon>
        <taxon>PACMAD clade</taxon>
        <taxon>Chloridoideae</taxon>
        <taxon>Cynodonteae</taxon>
        <taxon>Eleusininae</taxon>
        <taxon>Eleusine</taxon>
    </lineage>
</organism>
<reference evidence="3" key="2">
    <citation type="submission" date="2021-12" db="EMBL/GenBank/DDBJ databases">
        <title>Resequencing data analysis of finger millet.</title>
        <authorList>
            <person name="Hatakeyama M."/>
            <person name="Aluri S."/>
            <person name="Balachadran M.T."/>
            <person name="Sivarajan S.R."/>
            <person name="Poveda L."/>
            <person name="Shimizu-Inatsugi R."/>
            <person name="Schlapbach R."/>
            <person name="Sreeman S.M."/>
            <person name="Shimizu K.K."/>
        </authorList>
    </citation>
    <scope>NUCLEOTIDE SEQUENCE</scope>
</reference>
<dbReference type="InterPro" id="IPR044210">
    <property type="entry name" value="Tfc3-like"/>
</dbReference>
<dbReference type="PANTHER" id="PTHR15180">
    <property type="entry name" value="GENERAL TRANSCRIPTION FACTOR 3C POLYPEPTIDE 1"/>
    <property type="match status" value="1"/>
</dbReference>
<sequence>MDALVAAALEEVCARLSPGIPVADLWPAVRVAAETAGLPLSPPVKRALWARLLALPVVSLVEGGGDGAAPVAASDPAERDVEEAERRGVRLVASPAIRDNFLGMYERRFAKTDLSAIQKAALECVAASRWGFGVNFKNDVSIHDYLPAMKAICDKLDQASGKALVVSDIKIDLDYRMAYGHRAWRNVLHRLKDAGLVQEFDASVDDKDGDARF</sequence>
<evidence type="ECO:0000259" key="2">
    <source>
        <dbReference type="Pfam" id="PF24538"/>
    </source>
</evidence>
<gene>
    <name evidence="3" type="primary">ga03583</name>
    <name evidence="3" type="ORF">PR202_ga03583</name>
</gene>
<dbReference type="GO" id="GO:0006384">
    <property type="term" value="P:transcription initiation at RNA polymerase III promoter"/>
    <property type="evidence" value="ECO:0007669"/>
    <property type="project" value="InterPro"/>
</dbReference>
<dbReference type="GO" id="GO:0003677">
    <property type="term" value="F:DNA binding"/>
    <property type="evidence" value="ECO:0007669"/>
    <property type="project" value="InterPro"/>
</dbReference>
<dbReference type="GO" id="GO:0042791">
    <property type="term" value="P:5S class rRNA transcription by RNA polymerase III"/>
    <property type="evidence" value="ECO:0007669"/>
    <property type="project" value="TreeGrafter"/>
</dbReference>
<dbReference type="InterPro" id="IPR056428">
    <property type="entry name" value="WH_GTF3C1"/>
</dbReference>
<proteinExistence type="predicted"/>
<keyword evidence="4" id="KW-1185">Reference proteome</keyword>
<dbReference type="AlphaFoldDB" id="A0AAV5BNR6"/>
<name>A0AAV5BNR6_ELECO</name>
<feature type="domain" description="DUF7599" evidence="2">
    <location>
        <begin position="143"/>
        <end position="208"/>
    </location>
</feature>
<dbReference type="PANTHER" id="PTHR15180:SF1">
    <property type="entry name" value="GENERAL TRANSCRIPTION FACTOR 3C POLYPEPTIDE 1"/>
    <property type="match status" value="1"/>
</dbReference>
<feature type="domain" description="General transcription factor 3C polypeptide 1 winged-helix" evidence="1">
    <location>
        <begin position="1"/>
        <end position="105"/>
    </location>
</feature>
<dbReference type="EMBL" id="BQKI01000002">
    <property type="protein sequence ID" value="GJM87611.1"/>
    <property type="molecule type" value="Genomic_DNA"/>
</dbReference>
<accession>A0AAV5BNR6</accession>
<dbReference type="Pfam" id="PF24538">
    <property type="entry name" value="DUF7599"/>
    <property type="match status" value="1"/>
</dbReference>
<dbReference type="InterPro" id="IPR056020">
    <property type="entry name" value="DUF7599"/>
</dbReference>
<dbReference type="GO" id="GO:0000127">
    <property type="term" value="C:transcription factor TFIIIC complex"/>
    <property type="evidence" value="ECO:0007669"/>
    <property type="project" value="InterPro"/>
</dbReference>
<evidence type="ECO:0000259" key="1">
    <source>
        <dbReference type="Pfam" id="PF23704"/>
    </source>
</evidence>
<reference evidence="3" key="1">
    <citation type="journal article" date="2018" name="DNA Res.">
        <title>Multiple hybrid de novo genome assembly of finger millet, an orphan allotetraploid crop.</title>
        <authorList>
            <person name="Hatakeyama M."/>
            <person name="Aluri S."/>
            <person name="Balachadran M.T."/>
            <person name="Sivarajan S.R."/>
            <person name="Patrignani A."/>
            <person name="Gruter S."/>
            <person name="Poveda L."/>
            <person name="Shimizu-Inatsugi R."/>
            <person name="Baeten J."/>
            <person name="Francoijs K.J."/>
            <person name="Nataraja K.N."/>
            <person name="Reddy Y.A.N."/>
            <person name="Phadnis S."/>
            <person name="Ravikumar R.L."/>
            <person name="Schlapbach R."/>
            <person name="Sreeman S.M."/>
            <person name="Shimizu K.K."/>
        </authorList>
    </citation>
    <scope>NUCLEOTIDE SEQUENCE</scope>
</reference>
<dbReference type="Proteomes" id="UP001054889">
    <property type="component" value="Unassembled WGS sequence"/>
</dbReference>
<evidence type="ECO:0000313" key="3">
    <source>
        <dbReference type="EMBL" id="GJM87611.1"/>
    </source>
</evidence>
<comment type="caution">
    <text evidence="3">The sequence shown here is derived from an EMBL/GenBank/DDBJ whole genome shotgun (WGS) entry which is preliminary data.</text>
</comment>
<evidence type="ECO:0000313" key="4">
    <source>
        <dbReference type="Proteomes" id="UP001054889"/>
    </source>
</evidence>
<dbReference type="Pfam" id="PF23704">
    <property type="entry name" value="WHD_GTF3C1_N"/>
    <property type="match status" value="1"/>
</dbReference>
<protein>
    <submittedName>
        <fullName evidence="3">Uncharacterized protein</fullName>
    </submittedName>
</protein>